<accession>F2B981</accession>
<keyword evidence="1" id="KW-1133">Transmembrane helix</keyword>
<feature type="transmembrane region" description="Helical" evidence="1">
    <location>
        <begin position="20"/>
        <end position="39"/>
    </location>
</feature>
<protein>
    <submittedName>
        <fullName evidence="2">Uncharacterized protein</fullName>
    </submittedName>
</protein>
<dbReference type="Proteomes" id="UP000004105">
    <property type="component" value="Unassembled WGS sequence"/>
</dbReference>
<keyword evidence="1" id="KW-0812">Transmembrane</keyword>
<evidence type="ECO:0000256" key="1">
    <source>
        <dbReference type="SAM" id="Phobius"/>
    </source>
</evidence>
<name>F2B981_9NEIS</name>
<evidence type="ECO:0000313" key="2">
    <source>
        <dbReference type="EMBL" id="EGF12049.1"/>
    </source>
</evidence>
<evidence type="ECO:0000313" key="3">
    <source>
        <dbReference type="Proteomes" id="UP000004105"/>
    </source>
</evidence>
<proteinExistence type="predicted"/>
<dbReference type="AlphaFoldDB" id="F2B981"/>
<comment type="caution">
    <text evidence="2">The sequence shown here is derived from an EMBL/GenBank/DDBJ whole genome shotgun (WGS) entry which is preliminary data.</text>
</comment>
<sequence>MKKQKPHWQLNLNLKRKLRFPFFIYLIFLTKPLFFQSGLR</sequence>
<gene>
    <name evidence="2" type="ORF">HMPREF9123_0255</name>
</gene>
<organism evidence="2 3">
    <name type="scientific">Neisseria bacilliformis ATCC BAA-1200</name>
    <dbReference type="NCBI Taxonomy" id="888742"/>
    <lineage>
        <taxon>Bacteria</taxon>
        <taxon>Pseudomonadati</taxon>
        <taxon>Pseudomonadota</taxon>
        <taxon>Betaproteobacteria</taxon>
        <taxon>Neisseriales</taxon>
        <taxon>Neisseriaceae</taxon>
        <taxon>Neisseria</taxon>
    </lineage>
</organism>
<dbReference type="EMBL" id="AFAY01000004">
    <property type="protein sequence ID" value="EGF12049.1"/>
    <property type="molecule type" value="Genomic_DNA"/>
</dbReference>
<dbReference type="HOGENOM" id="CLU_3292853_0_0_4"/>
<keyword evidence="3" id="KW-1185">Reference proteome</keyword>
<reference evidence="2 3" key="1">
    <citation type="submission" date="2011-02" db="EMBL/GenBank/DDBJ databases">
        <authorList>
            <person name="Muzny D."/>
            <person name="Qin X."/>
            <person name="Deng J."/>
            <person name="Jiang H."/>
            <person name="Liu Y."/>
            <person name="Qu J."/>
            <person name="Song X.-Z."/>
            <person name="Zhang L."/>
            <person name="Thornton R."/>
            <person name="Coyle M."/>
            <person name="Francisco L."/>
            <person name="Jackson L."/>
            <person name="Javaid M."/>
            <person name="Korchina V."/>
            <person name="Kovar C."/>
            <person name="Mata R."/>
            <person name="Mathew T."/>
            <person name="Ngo R."/>
            <person name="Nguyen L."/>
            <person name="Nguyen N."/>
            <person name="Okwuonu G."/>
            <person name="Ongeri F."/>
            <person name="Pham C."/>
            <person name="Simmons D."/>
            <person name="Wilczek-Boney K."/>
            <person name="Hale W."/>
            <person name="Jakkamsetti A."/>
            <person name="Pham P."/>
            <person name="Ruth R."/>
            <person name="San Lucas F."/>
            <person name="Warren J."/>
            <person name="Zhang J."/>
            <person name="Zhao Z."/>
            <person name="Zhou C."/>
            <person name="Zhu D."/>
            <person name="Lee S."/>
            <person name="Bess C."/>
            <person name="Blankenburg K."/>
            <person name="Forbes L."/>
            <person name="Fu Q."/>
            <person name="Gubbala S."/>
            <person name="Hirani K."/>
            <person name="Jayaseelan J.C."/>
            <person name="Lara F."/>
            <person name="Munidasa M."/>
            <person name="Palculict T."/>
            <person name="Patil S."/>
            <person name="Pu L.-L."/>
            <person name="Saada N."/>
            <person name="Tang L."/>
            <person name="Weissenberger G."/>
            <person name="Zhu Y."/>
            <person name="Hemphill L."/>
            <person name="Shang Y."/>
            <person name="Youmans B."/>
            <person name="Ayvaz T."/>
            <person name="Ross M."/>
            <person name="Santibanez J."/>
            <person name="Aqrawi P."/>
            <person name="Gross S."/>
            <person name="Joshi V."/>
            <person name="Fowler G."/>
            <person name="Nazareth L."/>
            <person name="Reid J."/>
            <person name="Worley K."/>
            <person name="Petrosino J."/>
            <person name="Highlander S."/>
            <person name="Gibbs R."/>
        </authorList>
    </citation>
    <scope>NUCLEOTIDE SEQUENCE [LARGE SCALE GENOMIC DNA]</scope>
    <source>
        <strain evidence="2 3">ATCC BAA-1200</strain>
    </source>
</reference>
<keyword evidence="1" id="KW-0472">Membrane</keyword>